<protein>
    <submittedName>
        <fullName evidence="1">Uncharacterized protein</fullName>
    </submittedName>
</protein>
<organism evidence="1 2">
    <name type="scientific">Celeribacter indicus</name>
    <dbReference type="NCBI Taxonomy" id="1208324"/>
    <lineage>
        <taxon>Bacteria</taxon>
        <taxon>Pseudomonadati</taxon>
        <taxon>Pseudomonadota</taxon>
        <taxon>Alphaproteobacteria</taxon>
        <taxon>Rhodobacterales</taxon>
        <taxon>Roseobacteraceae</taxon>
        <taxon>Celeribacter</taxon>
    </lineage>
</organism>
<proteinExistence type="predicted"/>
<dbReference type="HOGENOM" id="CLU_1400288_0_0_5"/>
<dbReference type="RefSeq" id="WP_043870055.1">
    <property type="nucleotide sequence ID" value="NZ_CP004393.1"/>
</dbReference>
<keyword evidence="2" id="KW-1185">Reference proteome</keyword>
<dbReference type="Proteomes" id="UP000031521">
    <property type="component" value="Chromosome"/>
</dbReference>
<dbReference type="KEGG" id="cid:P73_2795"/>
<dbReference type="EMBL" id="CP004393">
    <property type="protein sequence ID" value="AJE47510.1"/>
    <property type="molecule type" value="Genomic_DNA"/>
</dbReference>
<gene>
    <name evidence="1" type="ORF">P73_2795</name>
</gene>
<evidence type="ECO:0000313" key="1">
    <source>
        <dbReference type="EMBL" id="AJE47510.1"/>
    </source>
</evidence>
<evidence type="ECO:0000313" key="2">
    <source>
        <dbReference type="Proteomes" id="UP000031521"/>
    </source>
</evidence>
<dbReference type="STRING" id="1208324.P73_2795"/>
<dbReference type="OrthoDB" id="7704043at2"/>
<reference evidence="1 2" key="1">
    <citation type="journal article" date="2014" name="Int. J. Syst. Evol. Microbiol.">
        <title>Celeribacter indicus sp. nov., a polycyclic aromatic hydrocarbon-degrading bacterium from deep-sea sediment and reclassification of Huaishuia halophila as Celeribacter halophilus comb. nov.</title>
        <authorList>
            <person name="Lai Q."/>
            <person name="Cao J."/>
            <person name="Yuan J."/>
            <person name="Li F."/>
            <person name="Shao Z."/>
        </authorList>
    </citation>
    <scope>NUCLEOTIDE SEQUENCE [LARGE SCALE GENOMIC DNA]</scope>
    <source>
        <strain evidence="1">P73</strain>
    </source>
</reference>
<accession>A0A0B5E279</accession>
<dbReference type="AlphaFoldDB" id="A0A0B5E279"/>
<sequence>MPAAILVGEHGRYQIKSGRLAGEYVARAFPKPPTNARGLIAEARGATEKAAITALHKAIDARETRRTEERRIDPRTGSAIPSIDEYIEAIGQVTLSHPQRAMLIALSLADGDGLTEHRMANAAGYKSQTSAHRSFAGAGLLIANYLSVETTADGSSSDPEGALFLGFRGEPRNEEDPGNWILHPELRDAVRFAL</sequence>
<name>A0A0B5E279_9RHOB</name>